<dbReference type="NCBIfam" id="TIGR00069">
    <property type="entry name" value="hisD"/>
    <property type="match status" value="1"/>
</dbReference>
<dbReference type="Proteomes" id="UP000231267">
    <property type="component" value="Unassembled WGS sequence"/>
</dbReference>
<comment type="similarity">
    <text evidence="5">Belongs to the histidinol dehydrogenase family.</text>
</comment>
<evidence type="ECO:0000256" key="1">
    <source>
        <dbReference type="ARBA" id="ARBA00001947"/>
    </source>
</evidence>
<dbReference type="Gene3D" id="1.20.5.1300">
    <property type="match status" value="2"/>
</dbReference>
<comment type="caution">
    <text evidence="6">The sequence shown here is derived from an EMBL/GenBank/DDBJ whole genome shotgun (WGS) entry which is preliminary data.</text>
</comment>
<gene>
    <name evidence="6" type="primary">hisD</name>
    <name evidence="6" type="ORF">COW11_03080</name>
</gene>
<dbReference type="CDD" id="cd06572">
    <property type="entry name" value="Histidinol_dh"/>
    <property type="match status" value="1"/>
</dbReference>
<dbReference type="AlphaFoldDB" id="A0A2J0LNZ5"/>
<dbReference type="GO" id="GO:0046872">
    <property type="term" value="F:metal ion binding"/>
    <property type="evidence" value="ECO:0007669"/>
    <property type="project" value="UniProtKB-KW"/>
</dbReference>
<dbReference type="GO" id="GO:0005829">
    <property type="term" value="C:cytosol"/>
    <property type="evidence" value="ECO:0007669"/>
    <property type="project" value="TreeGrafter"/>
</dbReference>
<organism evidence="6 7">
    <name type="scientific">Candidatus Taenaricola geysiri</name>
    <dbReference type="NCBI Taxonomy" id="1974752"/>
    <lineage>
        <taxon>Bacteria</taxon>
        <taxon>Pseudomonadati</taxon>
        <taxon>Candidatus Omnitrophota</taxon>
        <taxon>Candidatus Taenaricola</taxon>
    </lineage>
</organism>
<evidence type="ECO:0000313" key="6">
    <source>
        <dbReference type="EMBL" id="PIW66476.1"/>
    </source>
</evidence>
<sequence length="344" mass="37144">KVSASEISGAYQNISPDFAPLLKNICDNLSKFYKRQTKKAWKMRSEDGVVLGEKVQPLERVGVYVPAGTAPLVSTVYMTVLPAKLAGVKEIIIACPPNKDGNIDPHILVVADLLKVDAIYKIGGAQAIAALAYGTKTVPKVDKIVGPGNIYVTEAKRQVFGIVDIDMLAGPTELVVIANNFTPLNFLIADLQSQAEHSKGLSILVTTSKYLARAVKKQVKSGYIVMAKNLDEAVDISNRIAPEHLQIMVKNPRTLLKKIKHAGAIFIGPYSPAVVGDYIAGPSHVLPTGGTARFSSGLSACDFIKVSHIISYSKKTLQDVYGQIERIATLEGMVKHLESVKVRL</sequence>
<dbReference type="PANTHER" id="PTHR21256:SF2">
    <property type="entry name" value="HISTIDINE BIOSYNTHESIS TRIFUNCTIONAL PROTEIN"/>
    <property type="match status" value="1"/>
</dbReference>
<dbReference type="PRINTS" id="PR00083">
    <property type="entry name" value="HOLDHDRGNASE"/>
</dbReference>
<accession>A0A2J0LNZ5</accession>
<evidence type="ECO:0000256" key="4">
    <source>
        <dbReference type="ARBA" id="ARBA00023002"/>
    </source>
</evidence>
<comment type="cofactor">
    <cofactor evidence="1">
        <name>Zn(2+)</name>
        <dbReference type="ChEBI" id="CHEBI:29105"/>
    </cofactor>
</comment>
<evidence type="ECO:0000313" key="7">
    <source>
        <dbReference type="Proteomes" id="UP000231267"/>
    </source>
</evidence>
<dbReference type="Pfam" id="PF00815">
    <property type="entry name" value="Histidinol_dh"/>
    <property type="match status" value="1"/>
</dbReference>
<dbReference type="FunFam" id="3.40.50.1980:FF:000001">
    <property type="entry name" value="Histidinol dehydrogenase"/>
    <property type="match status" value="1"/>
</dbReference>
<dbReference type="EMBL" id="PFGP01000070">
    <property type="protein sequence ID" value="PIW66476.1"/>
    <property type="molecule type" value="Genomic_DNA"/>
</dbReference>
<dbReference type="GO" id="GO:0000105">
    <property type="term" value="P:L-histidine biosynthetic process"/>
    <property type="evidence" value="ECO:0007669"/>
    <property type="project" value="TreeGrafter"/>
</dbReference>
<dbReference type="InterPro" id="IPR016161">
    <property type="entry name" value="Ald_DH/histidinol_DH"/>
</dbReference>
<keyword evidence="2" id="KW-0479">Metal-binding</keyword>
<dbReference type="GO" id="GO:0004399">
    <property type="term" value="F:histidinol dehydrogenase activity"/>
    <property type="evidence" value="ECO:0007669"/>
    <property type="project" value="UniProtKB-ARBA"/>
</dbReference>
<keyword evidence="3" id="KW-0862">Zinc</keyword>
<protein>
    <submittedName>
        <fullName evidence="6">Histidinol dehydrogenase</fullName>
    </submittedName>
</protein>
<dbReference type="GO" id="GO:0051287">
    <property type="term" value="F:NAD binding"/>
    <property type="evidence" value="ECO:0007669"/>
    <property type="project" value="InterPro"/>
</dbReference>
<evidence type="ECO:0000256" key="2">
    <source>
        <dbReference type="ARBA" id="ARBA00022723"/>
    </source>
</evidence>
<dbReference type="InterPro" id="IPR012131">
    <property type="entry name" value="Hstdl_DH"/>
</dbReference>
<feature type="non-terminal residue" evidence="6">
    <location>
        <position position="1"/>
    </location>
</feature>
<name>A0A2J0LNZ5_9BACT</name>
<evidence type="ECO:0000256" key="5">
    <source>
        <dbReference type="RuleBase" id="RU004175"/>
    </source>
</evidence>
<reference evidence="6 7" key="1">
    <citation type="submission" date="2017-09" db="EMBL/GenBank/DDBJ databases">
        <title>Depth-based differentiation of microbial function through sediment-hosted aquifers and enrichment of novel symbionts in the deep terrestrial subsurface.</title>
        <authorList>
            <person name="Probst A.J."/>
            <person name="Ladd B."/>
            <person name="Jarett J.K."/>
            <person name="Geller-Mcgrath D.E."/>
            <person name="Sieber C.M."/>
            <person name="Emerson J.B."/>
            <person name="Anantharaman K."/>
            <person name="Thomas B.C."/>
            <person name="Malmstrom R."/>
            <person name="Stieglmeier M."/>
            <person name="Klingl A."/>
            <person name="Woyke T."/>
            <person name="Ryan C.M."/>
            <person name="Banfield J.F."/>
        </authorList>
    </citation>
    <scope>NUCLEOTIDE SEQUENCE [LARGE SCALE GENOMIC DNA]</scope>
    <source>
        <strain evidence="6">CG12_big_fil_rev_8_21_14_0_65_43_15</strain>
    </source>
</reference>
<dbReference type="PANTHER" id="PTHR21256">
    <property type="entry name" value="HISTIDINOL DEHYDROGENASE HDH"/>
    <property type="match status" value="1"/>
</dbReference>
<proteinExistence type="inferred from homology"/>
<evidence type="ECO:0000256" key="3">
    <source>
        <dbReference type="ARBA" id="ARBA00022833"/>
    </source>
</evidence>
<dbReference type="Gene3D" id="3.40.50.1980">
    <property type="entry name" value="Nitrogenase molybdenum iron protein domain"/>
    <property type="match status" value="3"/>
</dbReference>
<keyword evidence="4" id="KW-0560">Oxidoreductase</keyword>
<dbReference type="SUPFAM" id="SSF53720">
    <property type="entry name" value="ALDH-like"/>
    <property type="match status" value="1"/>
</dbReference>